<protein>
    <submittedName>
        <fullName evidence="1">Uncharacterized protein</fullName>
    </submittedName>
</protein>
<organism evidence="1 2">
    <name type="scientific">Vibrio halioticoli NBRC 102217</name>
    <dbReference type="NCBI Taxonomy" id="1219072"/>
    <lineage>
        <taxon>Bacteria</taxon>
        <taxon>Pseudomonadati</taxon>
        <taxon>Pseudomonadota</taxon>
        <taxon>Gammaproteobacteria</taxon>
        <taxon>Vibrionales</taxon>
        <taxon>Vibrionaceae</taxon>
        <taxon>Vibrio</taxon>
    </lineage>
</organism>
<dbReference type="OrthoDB" id="5888461at2"/>
<keyword evidence="2" id="KW-1185">Reference proteome</keyword>
<reference evidence="1 2" key="1">
    <citation type="submission" date="2013-11" db="EMBL/GenBank/DDBJ databases">
        <title>Whole genome shotgun sequence of Vibrio halioticoli NBRC 102217.</title>
        <authorList>
            <person name="Isaki S."/>
            <person name="Kimura A."/>
            <person name="Ohji S."/>
            <person name="Hosoyama A."/>
            <person name="Fujita N."/>
            <person name="Hashimoto M."/>
            <person name="Hosoyama Y."/>
            <person name="Yamazoe A."/>
        </authorList>
    </citation>
    <scope>NUCLEOTIDE SEQUENCE [LARGE SCALE GENOMIC DNA]</scope>
    <source>
        <strain evidence="1 2">NBRC 102217</strain>
    </source>
</reference>
<sequence length="321" mass="36344">MLNYEAIDIPFNHRHTCWFCGEPSNAAVNFPSRPSAVLAHTPLQLPACQECKTIASSCVTDSVWDLQLQVTNALMKRYAKHLGIGVNWTKQELAETQLEGTSFKGFTDSAWMMYEIAKGRVDFSGWPLALNGVPLDIIDDSYGFEFDGARFINFQTAVDFYQKSESLNKHLFDELVALLGQKQLAYALRIARLYPSITKRQAEKVLAEIALQQSDKDAIFRDNSQTSPLLAVKAVCVEDVREVNIHGETAQPKAIVWVMSRNIRTLAQLQQCEDAFFDEHEHLGGVIAFQLYHGVQLYLEARQDINWCEQDDPNQPLWLGE</sequence>
<gene>
    <name evidence="1" type="ORF">VHA01S_058_00020</name>
</gene>
<proteinExistence type="predicted"/>
<dbReference type="Proteomes" id="UP000017800">
    <property type="component" value="Unassembled WGS sequence"/>
</dbReference>
<dbReference type="EMBL" id="BAUJ01000058">
    <property type="protein sequence ID" value="GAD90848.1"/>
    <property type="molecule type" value="Genomic_DNA"/>
</dbReference>
<comment type="caution">
    <text evidence="1">The sequence shown here is derived from an EMBL/GenBank/DDBJ whole genome shotgun (WGS) entry which is preliminary data.</text>
</comment>
<evidence type="ECO:0000313" key="1">
    <source>
        <dbReference type="EMBL" id="GAD90848.1"/>
    </source>
</evidence>
<accession>V5FGH5</accession>
<dbReference type="eggNOG" id="COG0635">
    <property type="taxonomic scope" value="Bacteria"/>
</dbReference>
<name>V5FGH5_9VIBR</name>
<evidence type="ECO:0000313" key="2">
    <source>
        <dbReference type="Proteomes" id="UP000017800"/>
    </source>
</evidence>
<dbReference type="AlphaFoldDB" id="V5FGH5"/>
<dbReference type="RefSeq" id="WP_023405160.1">
    <property type="nucleotide sequence ID" value="NZ_BAUJ01000058.1"/>
</dbReference>